<dbReference type="SUPFAM" id="SSF46626">
    <property type="entry name" value="Cytochrome c"/>
    <property type="match status" value="1"/>
</dbReference>
<evidence type="ECO:0000313" key="8">
    <source>
        <dbReference type="Proteomes" id="UP000321562"/>
    </source>
</evidence>
<dbReference type="Gene3D" id="1.10.760.10">
    <property type="entry name" value="Cytochrome c-like domain"/>
    <property type="match status" value="1"/>
</dbReference>
<dbReference type="InterPro" id="IPR009056">
    <property type="entry name" value="Cyt_c-like_dom"/>
</dbReference>
<dbReference type="Pfam" id="PF00034">
    <property type="entry name" value="Cytochrom_C"/>
    <property type="match status" value="1"/>
</dbReference>
<keyword evidence="8" id="KW-1185">Reference proteome</keyword>
<feature type="chain" id="PRO_5022909259" evidence="5">
    <location>
        <begin position="19"/>
        <end position="309"/>
    </location>
</feature>
<name>A0A5C6S5T3_9RHOB</name>
<dbReference type="Proteomes" id="UP000321562">
    <property type="component" value="Unassembled WGS sequence"/>
</dbReference>
<gene>
    <name evidence="7" type="ORF">FQV27_07425</name>
</gene>
<comment type="caution">
    <text evidence="7">The sequence shown here is derived from an EMBL/GenBank/DDBJ whole genome shotgun (WGS) entry which is preliminary data.</text>
</comment>
<evidence type="ECO:0000313" key="7">
    <source>
        <dbReference type="EMBL" id="TXB69930.1"/>
    </source>
</evidence>
<accession>A0A5C6S5T3</accession>
<keyword evidence="2 4" id="KW-0479">Metal-binding</keyword>
<keyword evidence="1 4" id="KW-0349">Heme</keyword>
<organism evidence="7 8">
    <name type="scientific">Paracoccus aurantiacus</name>
    <dbReference type="NCBI Taxonomy" id="2599412"/>
    <lineage>
        <taxon>Bacteria</taxon>
        <taxon>Pseudomonadati</taxon>
        <taxon>Pseudomonadota</taxon>
        <taxon>Alphaproteobacteria</taxon>
        <taxon>Rhodobacterales</taxon>
        <taxon>Paracoccaceae</taxon>
        <taxon>Paracoccus</taxon>
    </lineage>
</organism>
<sequence length="309" mass="31455">MRLAFAVLLAATGGGAVAETGATGDAAQGRAIFHDGAGLVPIVAGRALPRMEGRMPCAGCHGSDGQGGTEGGAGRAPAIRWSVLSNPPAGGVAYDAAALGKAIREGIAADGRTLQMPHFDVSDSQVGDIRAYLGMLDQIETQGISGESIALILPAPQSAAQAAGAAISAFNAEGGSYGRRVIAGQEGFVDLGSLLGDLRGRLSAAEEDQARSASEVSGWQALPRDDPKAPLQLRRGDARAFVGPAPPSLNWALANGADLEAARIHALTALILQELRLSGRNLGRSAFLERIGKLDLAPALAIYENDAGP</sequence>
<evidence type="ECO:0000256" key="5">
    <source>
        <dbReference type="SAM" id="SignalP"/>
    </source>
</evidence>
<keyword evidence="3 4" id="KW-0408">Iron</keyword>
<evidence type="ECO:0000256" key="2">
    <source>
        <dbReference type="ARBA" id="ARBA00022723"/>
    </source>
</evidence>
<evidence type="ECO:0000256" key="3">
    <source>
        <dbReference type="ARBA" id="ARBA00023004"/>
    </source>
</evidence>
<keyword evidence="5" id="KW-0732">Signal</keyword>
<dbReference type="PROSITE" id="PS51007">
    <property type="entry name" value="CYTC"/>
    <property type="match status" value="1"/>
</dbReference>
<evidence type="ECO:0000259" key="6">
    <source>
        <dbReference type="PROSITE" id="PS51007"/>
    </source>
</evidence>
<reference evidence="7 8" key="1">
    <citation type="submission" date="2019-08" db="EMBL/GenBank/DDBJ databases">
        <authorList>
            <person name="Ye J."/>
        </authorList>
    </citation>
    <scope>NUCLEOTIDE SEQUENCE [LARGE SCALE GENOMIC DNA]</scope>
    <source>
        <strain evidence="7 8">TK008</strain>
    </source>
</reference>
<dbReference type="AlphaFoldDB" id="A0A5C6S5T3"/>
<dbReference type="EMBL" id="VOPL01000002">
    <property type="protein sequence ID" value="TXB69930.1"/>
    <property type="molecule type" value="Genomic_DNA"/>
</dbReference>
<protein>
    <submittedName>
        <fullName evidence="7">Cytochrome c</fullName>
    </submittedName>
</protein>
<feature type="signal peptide" evidence="5">
    <location>
        <begin position="1"/>
        <end position="18"/>
    </location>
</feature>
<dbReference type="InterPro" id="IPR036909">
    <property type="entry name" value="Cyt_c-like_dom_sf"/>
</dbReference>
<feature type="domain" description="Cytochrome c" evidence="6">
    <location>
        <begin position="24"/>
        <end position="137"/>
    </location>
</feature>
<dbReference type="GO" id="GO:0009055">
    <property type="term" value="F:electron transfer activity"/>
    <property type="evidence" value="ECO:0007669"/>
    <property type="project" value="InterPro"/>
</dbReference>
<dbReference type="OrthoDB" id="9809720at2"/>
<dbReference type="RefSeq" id="WP_147097220.1">
    <property type="nucleotide sequence ID" value="NZ_JBHUFH010000001.1"/>
</dbReference>
<evidence type="ECO:0000256" key="1">
    <source>
        <dbReference type="ARBA" id="ARBA00022617"/>
    </source>
</evidence>
<dbReference type="GO" id="GO:0046872">
    <property type="term" value="F:metal ion binding"/>
    <property type="evidence" value="ECO:0007669"/>
    <property type="project" value="UniProtKB-KW"/>
</dbReference>
<dbReference type="GO" id="GO:0020037">
    <property type="term" value="F:heme binding"/>
    <property type="evidence" value="ECO:0007669"/>
    <property type="project" value="InterPro"/>
</dbReference>
<evidence type="ECO:0000256" key="4">
    <source>
        <dbReference type="PROSITE-ProRule" id="PRU00433"/>
    </source>
</evidence>
<proteinExistence type="predicted"/>